<evidence type="ECO:0000256" key="5">
    <source>
        <dbReference type="PIRNR" id="PIRNR001427"/>
    </source>
</evidence>
<dbReference type="SUPFAM" id="SSF50090">
    <property type="entry name" value="Electron transport accessory proteins"/>
    <property type="match status" value="1"/>
</dbReference>
<evidence type="ECO:0000259" key="7">
    <source>
        <dbReference type="Pfam" id="PF21006"/>
    </source>
</evidence>
<dbReference type="Pfam" id="PF21006">
    <property type="entry name" value="NHase_beta_N"/>
    <property type="match status" value="1"/>
</dbReference>
<evidence type="ECO:0000256" key="3">
    <source>
        <dbReference type="ARBA" id="ARBA00023239"/>
    </source>
</evidence>
<dbReference type="Gene3D" id="2.30.30.50">
    <property type="match status" value="1"/>
</dbReference>
<dbReference type="GO" id="GO:0018822">
    <property type="term" value="F:nitrile hydratase activity"/>
    <property type="evidence" value="ECO:0007669"/>
    <property type="project" value="UniProtKB-EC"/>
</dbReference>
<dbReference type="InterPro" id="IPR024690">
    <property type="entry name" value="CN_hydtase_beta_dom_C"/>
</dbReference>
<dbReference type="InterPro" id="IPR042262">
    <property type="entry name" value="CN_hydtase_beta_C"/>
</dbReference>
<evidence type="ECO:0000256" key="1">
    <source>
        <dbReference type="ARBA" id="ARBA00004042"/>
    </source>
</evidence>
<dbReference type="Pfam" id="PF02211">
    <property type="entry name" value="NHase_beta_C"/>
    <property type="match status" value="1"/>
</dbReference>
<gene>
    <name evidence="8" type="primary">nthB</name>
    <name evidence="8" type="ORF">E6C51_02380</name>
</gene>
<dbReference type="InterPro" id="IPR049054">
    <property type="entry name" value="CN_hydtase_beta-like_N"/>
</dbReference>
<accession>A0A4S4A5Z3</accession>
<dbReference type="EC" id="4.2.1.84" evidence="5"/>
<dbReference type="AlphaFoldDB" id="A0A4S4A5Z3"/>
<dbReference type="PIRSF" id="PIRSF001427">
    <property type="entry name" value="NHase_beta"/>
    <property type="match status" value="1"/>
</dbReference>
<dbReference type="NCBIfam" id="TIGR03888">
    <property type="entry name" value="nitrile_beta"/>
    <property type="match status" value="1"/>
</dbReference>
<comment type="caution">
    <text evidence="8">The sequence shown here is derived from an EMBL/GenBank/DDBJ whole genome shotgun (WGS) entry which is preliminary data.</text>
</comment>
<dbReference type="GO" id="GO:0046914">
    <property type="term" value="F:transition metal ion binding"/>
    <property type="evidence" value="ECO:0007669"/>
    <property type="project" value="InterPro"/>
</dbReference>
<proteinExistence type="inferred from homology"/>
<keyword evidence="9" id="KW-1185">Reference proteome</keyword>
<dbReference type="RefSeq" id="WP_190234896.1">
    <property type="nucleotide sequence ID" value="NZ_SSOA01000001.1"/>
</dbReference>
<sequence length="219" mass="24253">MNGPHDLGGQMGFGPVAPEKDEPIFHAEWEKRALGITLSCGAFGAWNIDESRHARENIPPAHYLAASYYEIWIRGIDMLLERHGFATREELFSGQHKQQGAIPKRILSADRVAEVLAKGGPCDRPVQSAPAFTVGQRVRTRNFNPTTHTRLPRYARAKTGVVEAVQGSFVFADDNAHGRGENPQWLYTVVFDGVDIWGEGADPTLSVSIDAWESYLEPV</sequence>
<evidence type="ECO:0000259" key="6">
    <source>
        <dbReference type="Pfam" id="PF02211"/>
    </source>
</evidence>
<comment type="function">
    <text evidence="1 5">NHase catalyzes the hydration of various nitrile compounds to the corresponding amides.</text>
</comment>
<comment type="similarity">
    <text evidence="2 5">Belongs to the nitrile hydratase subunit beta family.</text>
</comment>
<reference evidence="8 9" key="1">
    <citation type="submission" date="2019-04" db="EMBL/GenBank/DDBJ databases">
        <title>Rhizobium terrae sp. nov., isolated from a paddy soil.</title>
        <authorList>
            <person name="Lin S.-Y."/>
            <person name="Hameed A."/>
            <person name="Huang H.-I."/>
            <person name="Young C.-C."/>
        </authorList>
    </citation>
    <scope>NUCLEOTIDE SEQUENCE [LARGE SCALE GENOMIC DNA]</scope>
    <source>
        <strain evidence="8 9">CC-HIH110</strain>
    </source>
</reference>
<dbReference type="Gene3D" id="1.10.472.20">
    <property type="entry name" value="Nitrile hydratase, beta subunit"/>
    <property type="match status" value="1"/>
</dbReference>
<evidence type="ECO:0000313" key="9">
    <source>
        <dbReference type="Proteomes" id="UP000310754"/>
    </source>
</evidence>
<dbReference type="Proteomes" id="UP000310754">
    <property type="component" value="Unassembled WGS sequence"/>
</dbReference>
<feature type="domain" description="Nitrile hydratase beta subunit-like N-terminal" evidence="7">
    <location>
        <begin position="1"/>
        <end position="101"/>
    </location>
</feature>
<keyword evidence="3 5" id="KW-0456">Lyase</keyword>
<organism evidence="8 9">
    <name type="scientific">Allorhizobium terrae</name>
    <dbReference type="NCBI Taxonomy" id="1848972"/>
    <lineage>
        <taxon>Bacteria</taxon>
        <taxon>Pseudomonadati</taxon>
        <taxon>Pseudomonadota</taxon>
        <taxon>Alphaproteobacteria</taxon>
        <taxon>Hyphomicrobiales</taxon>
        <taxon>Rhizobiaceae</taxon>
        <taxon>Rhizobium/Agrobacterium group</taxon>
        <taxon>Allorhizobium</taxon>
    </lineage>
</organism>
<protein>
    <recommendedName>
        <fullName evidence="5">Nitrile hydratase subunit beta</fullName>
        <shortName evidence="5">NHase</shortName>
        <ecNumber evidence="5">4.2.1.84</ecNumber>
    </recommendedName>
</protein>
<comment type="catalytic activity">
    <reaction evidence="4 5">
        <text>an aliphatic primary amide = an aliphatic nitrile + H2O</text>
        <dbReference type="Rhea" id="RHEA:12673"/>
        <dbReference type="ChEBI" id="CHEBI:15377"/>
        <dbReference type="ChEBI" id="CHEBI:65285"/>
        <dbReference type="ChEBI" id="CHEBI:80291"/>
        <dbReference type="EC" id="4.2.1.84"/>
    </reaction>
</comment>
<feature type="domain" description="Nitrile hydratase beta subunit" evidence="6">
    <location>
        <begin position="121"/>
        <end position="218"/>
    </location>
</feature>
<evidence type="ECO:0000313" key="8">
    <source>
        <dbReference type="EMBL" id="THF53971.1"/>
    </source>
</evidence>
<dbReference type="InterPro" id="IPR003168">
    <property type="entry name" value="Nitrile_hydratase_bsu"/>
</dbReference>
<dbReference type="InterPro" id="IPR008990">
    <property type="entry name" value="Elect_transpt_acc-like_dom_sf"/>
</dbReference>
<evidence type="ECO:0000256" key="2">
    <source>
        <dbReference type="ARBA" id="ARBA00009098"/>
    </source>
</evidence>
<dbReference type="EMBL" id="SSOA01000001">
    <property type="protein sequence ID" value="THF53971.1"/>
    <property type="molecule type" value="Genomic_DNA"/>
</dbReference>
<evidence type="ECO:0000256" key="4">
    <source>
        <dbReference type="ARBA" id="ARBA00044877"/>
    </source>
</evidence>
<name>A0A4S4A5Z3_9HYPH</name>